<gene>
    <name evidence="2" type="ORF">CDAR_378221</name>
</gene>
<organism evidence="2 3">
    <name type="scientific">Caerostris darwini</name>
    <dbReference type="NCBI Taxonomy" id="1538125"/>
    <lineage>
        <taxon>Eukaryota</taxon>
        <taxon>Metazoa</taxon>
        <taxon>Ecdysozoa</taxon>
        <taxon>Arthropoda</taxon>
        <taxon>Chelicerata</taxon>
        <taxon>Arachnida</taxon>
        <taxon>Araneae</taxon>
        <taxon>Araneomorphae</taxon>
        <taxon>Entelegynae</taxon>
        <taxon>Araneoidea</taxon>
        <taxon>Araneidae</taxon>
        <taxon>Caerostris</taxon>
    </lineage>
</organism>
<feature type="region of interest" description="Disordered" evidence="1">
    <location>
        <begin position="1"/>
        <end position="30"/>
    </location>
</feature>
<evidence type="ECO:0008006" key="4">
    <source>
        <dbReference type="Google" id="ProtNLM"/>
    </source>
</evidence>
<name>A0AAV4PM26_9ARAC</name>
<protein>
    <recommendedName>
        <fullName evidence="4">Ycf15</fullName>
    </recommendedName>
</protein>
<reference evidence="2 3" key="1">
    <citation type="submission" date="2021-06" db="EMBL/GenBank/DDBJ databases">
        <title>Caerostris darwini draft genome.</title>
        <authorList>
            <person name="Kono N."/>
            <person name="Arakawa K."/>
        </authorList>
    </citation>
    <scope>NUCLEOTIDE SEQUENCE [LARGE SCALE GENOMIC DNA]</scope>
</reference>
<feature type="compositionally biased region" description="Polar residues" evidence="1">
    <location>
        <begin position="1"/>
        <end position="14"/>
    </location>
</feature>
<comment type="caution">
    <text evidence="2">The sequence shown here is derived from an EMBL/GenBank/DDBJ whole genome shotgun (WGS) entry which is preliminary data.</text>
</comment>
<evidence type="ECO:0000256" key="1">
    <source>
        <dbReference type="SAM" id="MobiDB-lite"/>
    </source>
</evidence>
<evidence type="ECO:0000313" key="2">
    <source>
        <dbReference type="EMBL" id="GIX96237.1"/>
    </source>
</evidence>
<feature type="compositionally biased region" description="Basic and acidic residues" evidence="1">
    <location>
        <begin position="15"/>
        <end position="25"/>
    </location>
</feature>
<dbReference type="Proteomes" id="UP001054837">
    <property type="component" value="Unassembled WGS sequence"/>
</dbReference>
<accession>A0AAV4PM26</accession>
<evidence type="ECO:0000313" key="3">
    <source>
        <dbReference type="Proteomes" id="UP001054837"/>
    </source>
</evidence>
<dbReference type="AlphaFoldDB" id="A0AAV4PM26"/>
<keyword evidence="3" id="KW-1185">Reference proteome</keyword>
<proteinExistence type="predicted"/>
<dbReference type="EMBL" id="BPLQ01002882">
    <property type="protein sequence ID" value="GIX96237.1"/>
    <property type="molecule type" value="Genomic_DNA"/>
</dbReference>
<sequence>MLSFTKIEQASTSESNRKLSSDKRKSPGLICERTFPQGPREYIFGCFGERREPSGERPQWIHSVQHSMLSEIYLRSGDFSKRFLF</sequence>